<proteinExistence type="predicted"/>
<dbReference type="Gene3D" id="2.60.200.20">
    <property type="match status" value="1"/>
</dbReference>
<accession>A0A199W8Y6</accession>
<feature type="non-terminal residue" evidence="3">
    <location>
        <position position="287"/>
    </location>
</feature>
<protein>
    <recommendedName>
        <fullName evidence="2">FHA domain-containing protein</fullName>
    </recommendedName>
</protein>
<dbReference type="InterPro" id="IPR050923">
    <property type="entry name" value="Cell_Proc_Reg/RNA_Proc"/>
</dbReference>
<comment type="caution">
    <text evidence="3">The sequence shown here is derived from an EMBL/GenBank/DDBJ whole genome shotgun (WGS) entry which is preliminary data.</text>
</comment>
<feature type="region of interest" description="Disordered" evidence="1">
    <location>
        <begin position="204"/>
        <end position="271"/>
    </location>
</feature>
<dbReference type="STRING" id="4615.A0A199W8Y6"/>
<feature type="domain" description="FHA" evidence="2">
    <location>
        <begin position="119"/>
        <end position="169"/>
    </location>
</feature>
<feature type="region of interest" description="Disordered" evidence="1">
    <location>
        <begin position="67"/>
        <end position="87"/>
    </location>
</feature>
<name>A0A199W8Y6_ANACO</name>
<dbReference type="EMBL" id="LSRQ01000049">
    <property type="protein sequence ID" value="OAY85774.1"/>
    <property type="molecule type" value="Genomic_DNA"/>
</dbReference>
<feature type="compositionally biased region" description="Low complexity" evidence="1">
    <location>
        <begin position="69"/>
        <end position="86"/>
    </location>
</feature>
<dbReference type="InterPro" id="IPR008984">
    <property type="entry name" value="SMAD_FHA_dom_sf"/>
</dbReference>
<evidence type="ECO:0000313" key="3">
    <source>
        <dbReference type="EMBL" id="OAY85774.1"/>
    </source>
</evidence>
<dbReference type="PANTHER" id="PTHR23308">
    <property type="entry name" value="NUCLEAR INHIBITOR OF PROTEIN PHOSPHATASE-1"/>
    <property type="match status" value="1"/>
</dbReference>
<sequence>MEVVALSTATWSLPPPPPPPQPLTSPSPPLSSLLFKSSPLKKQQPYLHISFKKERRYVLTPLRCSLGESPSTASSSSSSSSSASASERWLLEPAGDGDSRHIGYRVPLPDAFEVASDTVTVGRLPENADVAIPVATVSRIHARLEKKKGNLFVTDLDSTNGTYIGYEKLKPGAATNVISTWLCFAFRRSELMLLLQKQESTGRATATSGLAKQRPPGGVLQGGVGTSDRERRGEGGGAREAGGKVERGVAAGDVTPVEGGGHARRPALRSGGVGRRCDLQRLLLLRN</sequence>
<dbReference type="CDD" id="cd00060">
    <property type="entry name" value="FHA"/>
    <property type="match status" value="1"/>
</dbReference>
<dbReference type="AlphaFoldDB" id="A0A199W8Y6"/>
<gene>
    <name evidence="3" type="ORF">ACMD2_16788</name>
</gene>
<dbReference type="Pfam" id="PF00498">
    <property type="entry name" value="FHA"/>
    <property type="match status" value="1"/>
</dbReference>
<reference evidence="3 4" key="1">
    <citation type="journal article" date="2016" name="DNA Res.">
        <title>The draft genome of MD-2 pineapple using hybrid error correction of long reads.</title>
        <authorList>
            <person name="Redwan R.M."/>
            <person name="Saidin A."/>
            <person name="Kumar S.V."/>
        </authorList>
    </citation>
    <scope>NUCLEOTIDE SEQUENCE [LARGE SCALE GENOMIC DNA]</scope>
    <source>
        <strain evidence="4">cv. MD2</strain>
        <tissue evidence="3">Leaf</tissue>
    </source>
</reference>
<dbReference type="SUPFAM" id="SSF49879">
    <property type="entry name" value="SMAD/FHA domain"/>
    <property type="match status" value="1"/>
</dbReference>
<feature type="compositionally biased region" description="Pro residues" evidence="1">
    <location>
        <begin position="13"/>
        <end position="29"/>
    </location>
</feature>
<evidence type="ECO:0000256" key="1">
    <source>
        <dbReference type="SAM" id="MobiDB-lite"/>
    </source>
</evidence>
<dbReference type="SMART" id="SM00240">
    <property type="entry name" value="FHA"/>
    <property type="match status" value="1"/>
</dbReference>
<dbReference type="InterPro" id="IPR000253">
    <property type="entry name" value="FHA_dom"/>
</dbReference>
<dbReference type="PROSITE" id="PS50006">
    <property type="entry name" value="FHA_DOMAIN"/>
    <property type="match status" value="1"/>
</dbReference>
<evidence type="ECO:0000259" key="2">
    <source>
        <dbReference type="PROSITE" id="PS50006"/>
    </source>
</evidence>
<feature type="region of interest" description="Disordered" evidence="1">
    <location>
        <begin position="1"/>
        <end position="35"/>
    </location>
</feature>
<dbReference type="Proteomes" id="UP000092600">
    <property type="component" value="Unassembled WGS sequence"/>
</dbReference>
<evidence type="ECO:0000313" key="4">
    <source>
        <dbReference type="Proteomes" id="UP000092600"/>
    </source>
</evidence>
<organism evidence="3 4">
    <name type="scientific">Ananas comosus</name>
    <name type="common">Pineapple</name>
    <name type="synonym">Ananas ananas</name>
    <dbReference type="NCBI Taxonomy" id="4615"/>
    <lineage>
        <taxon>Eukaryota</taxon>
        <taxon>Viridiplantae</taxon>
        <taxon>Streptophyta</taxon>
        <taxon>Embryophyta</taxon>
        <taxon>Tracheophyta</taxon>
        <taxon>Spermatophyta</taxon>
        <taxon>Magnoliopsida</taxon>
        <taxon>Liliopsida</taxon>
        <taxon>Poales</taxon>
        <taxon>Bromeliaceae</taxon>
        <taxon>Bromelioideae</taxon>
        <taxon>Ananas</taxon>
    </lineage>
</organism>